<dbReference type="InterPro" id="IPR036457">
    <property type="entry name" value="PPM-type-like_dom_sf"/>
</dbReference>
<gene>
    <name evidence="4" type="ORF">CUTER_00215</name>
</gene>
<organism evidence="4 5">
    <name type="scientific">Corynebacterium uterequi</name>
    <dbReference type="NCBI Taxonomy" id="1072256"/>
    <lineage>
        <taxon>Bacteria</taxon>
        <taxon>Bacillati</taxon>
        <taxon>Actinomycetota</taxon>
        <taxon>Actinomycetes</taxon>
        <taxon>Mycobacteriales</taxon>
        <taxon>Corynebacteriaceae</taxon>
        <taxon>Corynebacterium</taxon>
    </lineage>
</organism>
<feature type="transmembrane region" description="Helical" evidence="2">
    <location>
        <begin position="322"/>
        <end position="343"/>
    </location>
</feature>
<evidence type="ECO:0000313" key="4">
    <source>
        <dbReference type="EMBL" id="AKK10073.1"/>
    </source>
</evidence>
<name>A0A0G3HDM7_9CORY</name>
<dbReference type="Pfam" id="PF13672">
    <property type="entry name" value="PP2C_2"/>
    <property type="match status" value="1"/>
</dbReference>
<feature type="domain" description="PPM-type phosphatase" evidence="3">
    <location>
        <begin position="6"/>
        <end position="235"/>
    </location>
</feature>
<dbReference type="SMART" id="SM00332">
    <property type="entry name" value="PP2Cc"/>
    <property type="match status" value="1"/>
</dbReference>
<dbReference type="EMBL" id="CP011546">
    <property type="protein sequence ID" value="AKK10073.1"/>
    <property type="molecule type" value="Genomic_DNA"/>
</dbReference>
<dbReference type="AlphaFoldDB" id="A0A0G3HDM7"/>
<dbReference type="InterPro" id="IPR001932">
    <property type="entry name" value="PPM-type_phosphatase-like_dom"/>
</dbReference>
<dbReference type="PROSITE" id="PS51746">
    <property type="entry name" value="PPM_2"/>
    <property type="match status" value="1"/>
</dbReference>
<protein>
    <submittedName>
        <fullName evidence="4">Serine/threonine protein phosphatase</fullName>
    </submittedName>
</protein>
<reference evidence="5" key="2">
    <citation type="submission" date="2015-05" db="EMBL/GenBank/DDBJ databases">
        <title>Complete genome sequence of Corynebacterium uterequi DSM 45634, isolated from the uterus of a maiden mare.</title>
        <authorList>
            <person name="Ruckert C."/>
            <person name="Albersmeier A."/>
            <person name="Winkler A."/>
            <person name="Tauch A."/>
        </authorList>
    </citation>
    <scope>NUCLEOTIDE SEQUENCE [LARGE SCALE GENOMIC DNA]</scope>
    <source>
        <strain evidence="5">DSM 45634</strain>
    </source>
</reference>
<dbReference type="STRING" id="1072256.CUTER_00215"/>
<dbReference type="CDD" id="cd00143">
    <property type="entry name" value="PP2Cc"/>
    <property type="match status" value="1"/>
</dbReference>
<proteinExistence type="predicted"/>
<evidence type="ECO:0000259" key="3">
    <source>
        <dbReference type="PROSITE" id="PS51746"/>
    </source>
</evidence>
<evidence type="ECO:0000256" key="2">
    <source>
        <dbReference type="SAM" id="Phobius"/>
    </source>
</evidence>
<keyword evidence="5" id="KW-1185">Reference proteome</keyword>
<sequence>MTLRLHYTVASDKGLVRGNNEDSAYAGPHLLILADGMGGHAAGEVASSLMVGHLEKLDRDPEDNDMLALLGSFADDANKTIAEQVRRDPATEGMGTTLTAILHNGAEAGLIHVGDSRGYRLRDGSLEQLTIDDTFVQSLVDEGKLDPADVSSHPKKSLILKAYTGIPVEPTLSMLDLRPGDRLLLCSDGLSDPVTASTIEAALGEGGPEQAAARLVELALRSGGPDNVTVVVAEVVDDDALDDATRRNLPTAPMMGGAITGEDGEKTHPDTAAGRAAALRDAARRTPEAIAPAVPDQSPRIVESYADVASDEPTRGTKVGRWLWSVVAALVLTAFAATGWWAYSKIDDSFFVATDEQGQFVVEQGVNYTVFGRDLHRPVQQACLTPEGDLGLVEAGGKDQKDCRPFTAEDLPQPDRAAATSLPSGSYADVTAQLGRLADAALPVCLEVDPGQQRPGGVDENKPEGSTPDPAAHPVNRGDLSQPGVNCRKA</sequence>
<evidence type="ECO:0000256" key="1">
    <source>
        <dbReference type="SAM" id="MobiDB-lite"/>
    </source>
</evidence>
<feature type="region of interest" description="Disordered" evidence="1">
    <location>
        <begin position="446"/>
        <end position="490"/>
    </location>
</feature>
<accession>A0A0G3HDM7</accession>
<dbReference type="SMART" id="SM00331">
    <property type="entry name" value="PP2C_SIG"/>
    <property type="match status" value="1"/>
</dbReference>
<feature type="region of interest" description="Disordered" evidence="1">
    <location>
        <begin position="396"/>
        <end position="424"/>
    </location>
</feature>
<evidence type="ECO:0000313" key="5">
    <source>
        <dbReference type="Proteomes" id="UP000035548"/>
    </source>
</evidence>
<dbReference type="KEGG" id="cut:CUTER_00215"/>
<keyword evidence="2" id="KW-0472">Membrane</keyword>
<dbReference type="RefSeq" id="WP_047258734.1">
    <property type="nucleotide sequence ID" value="NZ_CP011546.1"/>
</dbReference>
<reference evidence="4 5" key="1">
    <citation type="journal article" date="2015" name="Genome Announc.">
        <title>Virulence Factor Genes Detected in the Complete Genome Sequence of Corynebacterium uterequi DSM 45634, Isolated from the Uterus of a Maiden Mare.</title>
        <authorList>
            <person name="Ruckert C."/>
            <person name="Kriete M."/>
            <person name="Jaenicke S."/>
            <person name="Winkler A."/>
            <person name="Tauch A."/>
        </authorList>
    </citation>
    <scope>NUCLEOTIDE SEQUENCE [LARGE SCALE GENOMIC DNA]</scope>
    <source>
        <strain evidence="4 5">DSM 45634</strain>
    </source>
</reference>
<dbReference type="Proteomes" id="UP000035548">
    <property type="component" value="Chromosome"/>
</dbReference>
<dbReference type="OrthoDB" id="9801841at2"/>
<dbReference type="SUPFAM" id="SSF81606">
    <property type="entry name" value="PP2C-like"/>
    <property type="match status" value="1"/>
</dbReference>
<feature type="region of interest" description="Disordered" evidence="1">
    <location>
        <begin position="246"/>
        <end position="270"/>
    </location>
</feature>
<keyword evidence="2" id="KW-0812">Transmembrane</keyword>
<dbReference type="Gene3D" id="3.60.40.10">
    <property type="entry name" value="PPM-type phosphatase domain"/>
    <property type="match status" value="1"/>
</dbReference>
<dbReference type="PATRIC" id="fig|1072256.5.peg.42"/>
<keyword evidence="2" id="KW-1133">Transmembrane helix</keyword>